<keyword evidence="5" id="KW-0597">Phosphoprotein</keyword>
<dbReference type="PANTHER" id="PTHR44936:SF9">
    <property type="entry name" value="SENSOR PROTEIN CREC"/>
    <property type="match status" value="1"/>
</dbReference>
<evidence type="ECO:0000256" key="3">
    <source>
        <dbReference type="ARBA" id="ARBA00012438"/>
    </source>
</evidence>
<dbReference type="SUPFAM" id="SSF55890">
    <property type="entry name" value="Sporulation response regulatory protein Spo0B"/>
    <property type="match status" value="1"/>
</dbReference>
<dbReference type="PROSITE" id="PS50109">
    <property type="entry name" value="HIS_KIN"/>
    <property type="match status" value="1"/>
</dbReference>
<keyword evidence="4" id="KW-1003">Cell membrane</keyword>
<proteinExistence type="predicted"/>
<dbReference type="EMBL" id="JAUSTY010000017">
    <property type="protein sequence ID" value="MDQ0167608.1"/>
    <property type="molecule type" value="Genomic_DNA"/>
</dbReference>
<comment type="catalytic activity">
    <reaction evidence="1">
        <text>ATP + protein L-histidine = ADP + protein N-phospho-L-histidine.</text>
        <dbReference type="EC" id="2.7.13.3"/>
    </reaction>
</comment>
<accession>A0ABT9W2X4</accession>
<dbReference type="InterPro" id="IPR003594">
    <property type="entry name" value="HATPase_dom"/>
</dbReference>
<evidence type="ECO:0000256" key="13">
    <source>
        <dbReference type="ARBA" id="ARBA00023136"/>
    </source>
</evidence>
<keyword evidence="10" id="KW-0067">ATP-binding</keyword>
<dbReference type="CDD" id="cd00130">
    <property type="entry name" value="PAS"/>
    <property type="match status" value="1"/>
</dbReference>
<organism evidence="16 17">
    <name type="scientific">Caldalkalibacillus horti</name>
    <dbReference type="NCBI Taxonomy" id="77523"/>
    <lineage>
        <taxon>Bacteria</taxon>
        <taxon>Bacillati</taxon>
        <taxon>Bacillota</taxon>
        <taxon>Bacilli</taxon>
        <taxon>Bacillales</taxon>
        <taxon>Bacillaceae</taxon>
        <taxon>Caldalkalibacillus</taxon>
    </lineage>
</organism>
<evidence type="ECO:0000256" key="10">
    <source>
        <dbReference type="ARBA" id="ARBA00022840"/>
    </source>
</evidence>
<keyword evidence="11 14" id="KW-1133">Transmembrane helix</keyword>
<evidence type="ECO:0000313" key="16">
    <source>
        <dbReference type="EMBL" id="MDQ0167608.1"/>
    </source>
</evidence>
<dbReference type="SUPFAM" id="SSF55874">
    <property type="entry name" value="ATPase domain of HSP90 chaperone/DNA topoisomerase II/histidine kinase"/>
    <property type="match status" value="1"/>
</dbReference>
<feature type="transmembrane region" description="Helical" evidence="14">
    <location>
        <begin position="181"/>
        <end position="201"/>
    </location>
</feature>
<keyword evidence="12" id="KW-0902">Two-component regulatory system</keyword>
<dbReference type="Gene3D" id="3.30.565.10">
    <property type="entry name" value="Histidine kinase-like ATPase, C-terminal domain"/>
    <property type="match status" value="1"/>
</dbReference>
<evidence type="ECO:0000259" key="15">
    <source>
        <dbReference type="PROSITE" id="PS50109"/>
    </source>
</evidence>
<feature type="transmembrane region" description="Helical" evidence="14">
    <location>
        <begin position="20"/>
        <end position="41"/>
    </location>
</feature>
<dbReference type="InterPro" id="IPR029151">
    <property type="entry name" value="Sensor-like_sf"/>
</dbReference>
<dbReference type="Pfam" id="PF02518">
    <property type="entry name" value="HATPase_c"/>
    <property type="match status" value="1"/>
</dbReference>
<dbReference type="InterPro" id="IPR000014">
    <property type="entry name" value="PAS"/>
</dbReference>
<evidence type="ECO:0000256" key="11">
    <source>
        <dbReference type="ARBA" id="ARBA00022989"/>
    </source>
</evidence>
<dbReference type="InterPro" id="IPR016120">
    <property type="entry name" value="Sig_transdc_His_kin_SpoOB"/>
</dbReference>
<dbReference type="InterPro" id="IPR005467">
    <property type="entry name" value="His_kinase_dom"/>
</dbReference>
<evidence type="ECO:0000256" key="5">
    <source>
        <dbReference type="ARBA" id="ARBA00022553"/>
    </source>
</evidence>
<evidence type="ECO:0000256" key="1">
    <source>
        <dbReference type="ARBA" id="ARBA00000085"/>
    </source>
</evidence>
<dbReference type="Gene3D" id="3.30.450.20">
    <property type="entry name" value="PAS domain"/>
    <property type="match status" value="2"/>
</dbReference>
<keyword evidence="13 14" id="KW-0472">Membrane</keyword>
<dbReference type="NCBIfam" id="NF008298">
    <property type="entry name" value="PRK11086.1"/>
    <property type="match status" value="1"/>
</dbReference>
<dbReference type="SMART" id="SM00091">
    <property type="entry name" value="PAS"/>
    <property type="match status" value="1"/>
</dbReference>
<dbReference type="GO" id="GO:0004673">
    <property type="term" value="F:protein histidine kinase activity"/>
    <property type="evidence" value="ECO:0007669"/>
    <property type="project" value="UniProtKB-EC"/>
</dbReference>
<evidence type="ECO:0000256" key="4">
    <source>
        <dbReference type="ARBA" id="ARBA00022475"/>
    </source>
</evidence>
<dbReference type="InterPro" id="IPR033463">
    <property type="entry name" value="sCache_3"/>
</dbReference>
<dbReference type="SUPFAM" id="SSF55785">
    <property type="entry name" value="PYP-like sensor domain (PAS domain)"/>
    <property type="match status" value="1"/>
</dbReference>
<dbReference type="SMART" id="SM00387">
    <property type="entry name" value="HATPase_c"/>
    <property type="match status" value="1"/>
</dbReference>
<keyword evidence="8" id="KW-0547">Nucleotide-binding</keyword>
<evidence type="ECO:0000256" key="14">
    <source>
        <dbReference type="SAM" id="Phobius"/>
    </source>
</evidence>
<evidence type="ECO:0000256" key="6">
    <source>
        <dbReference type="ARBA" id="ARBA00022679"/>
    </source>
</evidence>
<evidence type="ECO:0000256" key="12">
    <source>
        <dbReference type="ARBA" id="ARBA00023012"/>
    </source>
</evidence>
<comment type="caution">
    <text evidence="16">The sequence shown here is derived from an EMBL/GenBank/DDBJ whole genome shotgun (WGS) entry which is preliminary data.</text>
</comment>
<evidence type="ECO:0000256" key="8">
    <source>
        <dbReference type="ARBA" id="ARBA00022741"/>
    </source>
</evidence>
<feature type="domain" description="Histidine kinase" evidence="15">
    <location>
        <begin position="433"/>
        <end position="536"/>
    </location>
</feature>
<dbReference type="SUPFAM" id="SSF103190">
    <property type="entry name" value="Sensory domain-like"/>
    <property type="match status" value="1"/>
</dbReference>
<keyword evidence="7 14" id="KW-0812">Transmembrane</keyword>
<keyword evidence="6 16" id="KW-0808">Transferase</keyword>
<dbReference type="InterPro" id="IPR035965">
    <property type="entry name" value="PAS-like_dom_sf"/>
</dbReference>
<dbReference type="RefSeq" id="WP_307396657.1">
    <property type="nucleotide sequence ID" value="NZ_BAAADK010000008.1"/>
</dbReference>
<keyword evidence="9 16" id="KW-0418">Kinase</keyword>
<dbReference type="InterPro" id="IPR036890">
    <property type="entry name" value="HATPase_C_sf"/>
</dbReference>
<dbReference type="PANTHER" id="PTHR44936">
    <property type="entry name" value="SENSOR PROTEIN CREC"/>
    <property type="match status" value="1"/>
</dbReference>
<dbReference type="InterPro" id="IPR050980">
    <property type="entry name" value="2C_sensor_his_kinase"/>
</dbReference>
<dbReference type="Pfam" id="PF00989">
    <property type="entry name" value="PAS"/>
    <property type="match status" value="1"/>
</dbReference>
<evidence type="ECO:0000256" key="2">
    <source>
        <dbReference type="ARBA" id="ARBA00004651"/>
    </source>
</evidence>
<dbReference type="Pfam" id="PF17203">
    <property type="entry name" value="sCache_3_2"/>
    <property type="match status" value="1"/>
</dbReference>
<dbReference type="Proteomes" id="UP001235840">
    <property type="component" value="Unassembled WGS sequence"/>
</dbReference>
<evidence type="ECO:0000256" key="7">
    <source>
        <dbReference type="ARBA" id="ARBA00022692"/>
    </source>
</evidence>
<dbReference type="EC" id="2.7.13.3" evidence="3"/>
<evidence type="ECO:0000313" key="17">
    <source>
        <dbReference type="Proteomes" id="UP001235840"/>
    </source>
</evidence>
<comment type="subcellular location">
    <subcellularLocation>
        <location evidence="2">Cell membrane</location>
        <topology evidence="2">Multi-pass membrane protein</topology>
    </subcellularLocation>
</comment>
<dbReference type="InterPro" id="IPR013767">
    <property type="entry name" value="PAS_fold"/>
</dbReference>
<reference evidence="16 17" key="1">
    <citation type="submission" date="2023-07" db="EMBL/GenBank/DDBJ databases">
        <title>Genomic Encyclopedia of Type Strains, Phase IV (KMG-IV): sequencing the most valuable type-strain genomes for metagenomic binning, comparative biology and taxonomic classification.</title>
        <authorList>
            <person name="Goeker M."/>
        </authorList>
    </citation>
    <scope>NUCLEOTIDE SEQUENCE [LARGE SCALE GENOMIC DNA]</scope>
    <source>
        <strain evidence="16 17">DSM 12751</strain>
    </source>
</reference>
<gene>
    <name evidence="16" type="ORF">J2S11_003533</name>
</gene>
<sequence>MFKRFRQLLLTRKPYRLQTLIILLVSAVTAVALILTGILVANDYATTTQRNLENRAQAIALAVGQAPTVQSSLRQGNYGGEVQSYTLAVKAETDVEYIVVMDMNSIRLSHTNEEIIGEKFVGGDEGPALQGETYTSVAVGTLGESMRAFVPIWDGEEQIGVVAVGIATEKINEAIIGSQKMVFFGLGIGLVVGLLGALLLAQKVKNSMHGLEPVEIAQLLEEREAMLASVREGIVAIDEQGRIVVVNHAARDMFNKAGMKEEPVGKSIQYFLPESKLQDVLVHQKPVLDQAQKLNQLEILVNHVPVTAGGKLVGALATFRDKTELTSMLDQLSGAKDYAQSLRMHTHEFMNKLHVISAMVHTQSYSDLSTYIKQIANYYQQDVGWVSSHIRDPILAGYLLNKLNLLEENNVLVTLEGRFAWPNIKSAELIDALTTIIGNTLDNAYEAIAEQEEKKIKITLTYAKGLLEWTVRDNGPGFDQEALEYSMKKGTSTKGTDRGFGMHLIQQAAEESGGTVHIVPRKGVGVAVQVYIPYHKDDSGLNH</sequence>
<dbReference type="Gene3D" id="1.10.287.130">
    <property type="match status" value="1"/>
</dbReference>
<protein>
    <recommendedName>
        <fullName evidence="3">histidine kinase</fullName>
        <ecNumber evidence="3">2.7.13.3</ecNumber>
    </recommendedName>
</protein>
<keyword evidence="17" id="KW-1185">Reference proteome</keyword>
<evidence type="ECO:0000256" key="9">
    <source>
        <dbReference type="ARBA" id="ARBA00022777"/>
    </source>
</evidence>
<name>A0ABT9W2X4_9BACI</name>